<sequence>MSHAIAVAPTHSCSSIRQLGSTAKVCRQITPTNIAKLAIAMDIQSLIPRFMIKAAIKTPAKGNTMSQITNCPSWIVVPSVEFIQPA</sequence>
<dbReference type="Proteomes" id="UP000238523">
    <property type="component" value="Chromosome"/>
</dbReference>
<evidence type="ECO:0000313" key="1">
    <source>
        <dbReference type="EMBL" id="AUW43320.1"/>
    </source>
</evidence>
<dbReference type="EMBL" id="CP025012">
    <property type="protein sequence ID" value="AUW43320.1"/>
    <property type="molecule type" value="Genomic_DNA"/>
</dbReference>
<name>A0A2K9Z563_RHILE</name>
<reference evidence="1 2" key="1">
    <citation type="submission" date="2017-11" db="EMBL/GenBank/DDBJ databases">
        <title>Complete genome of Rhizobium leguminosarum Norway, an ineffective micro-symbiont.</title>
        <authorList>
            <person name="Hoffrichter A."/>
            <person name="Liang J."/>
            <person name="Brachmann A."/>
            <person name="Marin M."/>
        </authorList>
    </citation>
    <scope>NUCLEOTIDE SEQUENCE [LARGE SCALE GENOMIC DNA]</scope>
    <source>
        <strain evidence="1 2">Norway</strain>
    </source>
</reference>
<proteinExistence type="predicted"/>
<gene>
    <name evidence="1" type="ORF">CUJ84_Chr002975</name>
</gene>
<dbReference type="AlphaFoldDB" id="A0A2K9Z563"/>
<protein>
    <submittedName>
        <fullName evidence="1">Uncharacterized protein</fullName>
    </submittedName>
</protein>
<evidence type="ECO:0000313" key="2">
    <source>
        <dbReference type="Proteomes" id="UP000238523"/>
    </source>
</evidence>
<organism evidence="1 2">
    <name type="scientific">Rhizobium leguminosarum</name>
    <dbReference type="NCBI Taxonomy" id="384"/>
    <lineage>
        <taxon>Bacteria</taxon>
        <taxon>Pseudomonadati</taxon>
        <taxon>Pseudomonadota</taxon>
        <taxon>Alphaproteobacteria</taxon>
        <taxon>Hyphomicrobiales</taxon>
        <taxon>Rhizobiaceae</taxon>
        <taxon>Rhizobium/Agrobacterium group</taxon>
        <taxon>Rhizobium</taxon>
    </lineage>
</organism>
<accession>A0A2K9Z563</accession>